<keyword evidence="3" id="KW-0378">Hydrolase</keyword>
<reference evidence="3 4" key="1">
    <citation type="submission" date="2013-05" db="EMBL/GenBank/DDBJ databases">
        <title>Genome assembly of Chondromyces apiculatus DSM 436.</title>
        <authorList>
            <person name="Sharma G."/>
            <person name="Khatri I."/>
            <person name="Kaur C."/>
            <person name="Mayilraj S."/>
            <person name="Subramanian S."/>
        </authorList>
    </citation>
    <scope>NUCLEOTIDE SEQUENCE [LARGE SCALE GENOMIC DNA]</scope>
    <source>
        <strain evidence="3 4">DSM 436</strain>
    </source>
</reference>
<dbReference type="GO" id="GO:0006508">
    <property type="term" value="P:proteolysis"/>
    <property type="evidence" value="ECO:0007669"/>
    <property type="project" value="UniProtKB-UniRule"/>
</dbReference>
<sequence length="109" mass="12399">MASEQNPDNGEDSGVAVQRQRKVERAKRFQVVFHNDDYTTKWFVVDVLTTFFHMSETTATAFMLIVHQHGRGVAGVYTKDIAETKAAQVLEHAREYGMPLRLTVEPDDD</sequence>
<comment type="caution">
    <text evidence="3">The sequence shown here is derived from an EMBL/GenBank/DDBJ whole genome shotgun (WGS) entry which is preliminary data.</text>
</comment>
<evidence type="ECO:0000259" key="2">
    <source>
        <dbReference type="Pfam" id="PF02617"/>
    </source>
</evidence>
<dbReference type="InterPro" id="IPR003769">
    <property type="entry name" value="ClpS_core"/>
</dbReference>
<dbReference type="Pfam" id="PF02617">
    <property type="entry name" value="ClpS"/>
    <property type="match status" value="1"/>
</dbReference>
<name>A0A017T5U1_9BACT</name>
<accession>A0A017T5U1</accession>
<dbReference type="PANTHER" id="PTHR33473:SF19">
    <property type="entry name" value="ATP-DEPENDENT CLP PROTEASE ADAPTER PROTEIN CLPS"/>
    <property type="match status" value="1"/>
</dbReference>
<dbReference type="EMBL" id="ASRX01000038">
    <property type="protein sequence ID" value="EYF04165.1"/>
    <property type="molecule type" value="Genomic_DNA"/>
</dbReference>
<comment type="subunit">
    <text evidence="1">Binds to the N-terminal domain of the chaperone ClpA.</text>
</comment>
<dbReference type="GO" id="GO:0030163">
    <property type="term" value="P:protein catabolic process"/>
    <property type="evidence" value="ECO:0007669"/>
    <property type="project" value="InterPro"/>
</dbReference>
<comment type="similarity">
    <text evidence="1">Belongs to the ClpS family.</text>
</comment>
<evidence type="ECO:0000313" key="3">
    <source>
        <dbReference type="EMBL" id="EYF04165.1"/>
    </source>
</evidence>
<evidence type="ECO:0000256" key="1">
    <source>
        <dbReference type="HAMAP-Rule" id="MF_00302"/>
    </source>
</evidence>
<dbReference type="STRING" id="1192034.CAP_4848"/>
<dbReference type="SUPFAM" id="SSF54736">
    <property type="entry name" value="ClpS-like"/>
    <property type="match status" value="1"/>
</dbReference>
<keyword evidence="3" id="KW-0645">Protease</keyword>
<dbReference type="AlphaFoldDB" id="A0A017T5U1"/>
<evidence type="ECO:0000313" key="4">
    <source>
        <dbReference type="Proteomes" id="UP000019678"/>
    </source>
</evidence>
<dbReference type="InterPro" id="IPR014719">
    <property type="entry name" value="Ribosomal_bL12_C/ClpS-like"/>
</dbReference>
<keyword evidence="4" id="KW-1185">Reference proteome</keyword>
<protein>
    <recommendedName>
        <fullName evidence="1">ATP-dependent Clp protease adapter protein ClpS</fullName>
    </recommendedName>
</protein>
<gene>
    <name evidence="1" type="primary">clpS</name>
    <name evidence="3" type="ORF">CAP_4848</name>
</gene>
<dbReference type="GO" id="GO:0008233">
    <property type="term" value="F:peptidase activity"/>
    <property type="evidence" value="ECO:0007669"/>
    <property type="project" value="UniProtKB-KW"/>
</dbReference>
<organism evidence="3 4">
    <name type="scientific">Chondromyces apiculatus DSM 436</name>
    <dbReference type="NCBI Taxonomy" id="1192034"/>
    <lineage>
        <taxon>Bacteria</taxon>
        <taxon>Pseudomonadati</taxon>
        <taxon>Myxococcota</taxon>
        <taxon>Polyangia</taxon>
        <taxon>Polyangiales</taxon>
        <taxon>Polyangiaceae</taxon>
        <taxon>Chondromyces</taxon>
    </lineage>
</organism>
<dbReference type="PANTHER" id="PTHR33473">
    <property type="entry name" value="ATP-DEPENDENT CLP PROTEASE ADAPTER PROTEIN CLPS1, CHLOROPLASTIC"/>
    <property type="match status" value="1"/>
</dbReference>
<feature type="domain" description="Adaptor protein ClpS core" evidence="2">
    <location>
        <begin position="25"/>
        <end position="103"/>
    </location>
</feature>
<dbReference type="eggNOG" id="COG2127">
    <property type="taxonomic scope" value="Bacteria"/>
</dbReference>
<dbReference type="RefSeq" id="WP_044244815.1">
    <property type="nucleotide sequence ID" value="NZ_ASRX01000038.1"/>
</dbReference>
<dbReference type="OrthoDB" id="9796121at2"/>
<dbReference type="HAMAP" id="MF_00302">
    <property type="entry name" value="ClpS"/>
    <property type="match status" value="1"/>
</dbReference>
<dbReference type="InterPro" id="IPR022935">
    <property type="entry name" value="ClpS"/>
</dbReference>
<dbReference type="Proteomes" id="UP000019678">
    <property type="component" value="Unassembled WGS sequence"/>
</dbReference>
<comment type="function">
    <text evidence="1">Involved in the modulation of the specificity of the ClpAP-mediated ATP-dependent protein degradation.</text>
</comment>
<proteinExistence type="inferred from homology"/>
<dbReference type="Gene3D" id="3.30.1390.10">
    <property type="match status" value="1"/>
</dbReference>